<dbReference type="STRING" id="549789.NIES30_10885"/>
<evidence type="ECO:0000256" key="1">
    <source>
        <dbReference type="ARBA" id="ARBA00023172"/>
    </source>
</evidence>
<comment type="caution">
    <text evidence="2">The sequence shown here is derived from an EMBL/GenBank/DDBJ whole genome shotgun (WGS) entry which is preliminary data.</text>
</comment>
<reference evidence="2 3" key="1">
    <citation type="submission" date="2016-11" db="EMBL/GenBank/DDBJ databases">
        <title>Draft Genome Sequences of Nine Cyanobacterial Strains from Diverse Habitats.</title>
        <authorList>
            <person name="Zhu T."/>
            <person name="Hou S."/>
            <person name="Lu X."/>
            <person name="Hess W.R."/>
        </authorList>
    </citation>
    <scope>NUCLEOTIDE SEQUENCE [LARGE SCALE GENOMIC DNA]</scope>
    <source>
        <strain evidence="2 3">NIES-30</strain>
    </source>
</reference>
<dbReference type="OrthoDB" id="1490038at2"/>
<evidence type="ECO:0000313" key="2">
    <source>
        <dbReference type="EMBL" id="OKH48006.1"/>
    </source>
</evidence>
<dbReference type="InterPro" id="IPR013762">
    <property type="entry name" value="Integrase-like_cat_sf"/>
</dbReference>
<dbReference type="Gene3D" id="1.10.443.10">
    <property type="entry name" value="Intergrase catalytic core"/>
    <property type="match status" value="1"/>
</dbReference>
<dbReference type="RefSeq" id="WP_073608459.1">
    <property type="nucleotide sequence ID" value="NZ_MRCG01000007.1"/>
</dbReference>
<gene>
    <name evidence="2" type="ORF">NIES30_10885</name>
</gene>
<dbReference type="GO" id="GO:0006310">
    <property type="term" value="P:DNA recombination"/>
    <property type="evidence" value="ECO:0007669"/>
    <property type="project" value="UniProtKB-KW"/>
</dbReference>
<protein>
    <submittedName>
        <fullName evidence="2">Integrase</fullName>
    </submittedName>
</protein>
<dbReference type="InterPro" id="IPR011010">
    <property type="entry name" value="DNA_brk_join_enz"/>
</dbReference>
<sequence length="668" mass="77237">MADKRSQRKPKVVPFLDQVDRDIQRNLQDLIKLAKQLSPEGFESVIWDKSIWTVTGGKLIKLSGKNLSKADLVFHFSPKLGGEPIPSPWSDYIKALFLLRFHQKQQSTPNQRNFITTLGYVAYAMTKKGLDIARLTPEYLDLACRLLSEHYSESLAYNMHKAVNEFAAYCDANRLCKAYLNYKYHKMSRPDTTGGVGYKRLDDPEALEIQHEKMVDPKIYQILGELYQKVPKDHDYRFYILLLTLMACTGRRYSEISLLPLQQVNQDDEGRSFIEYFPRKTNRGSITLPKRQLFLPTKVVGIVASVIDELIESCARTREVAAEVRRCNGPDIRFLAHIKDDDKLYKEDLGNLGITTSLFGRQNRFFQEGWVLHDKKNCHSNGKTKPYTNKQNLIEFCYLDFRQEFVSPIVTDLQGKDYFLEDMLAIRHPKKKEKFHFWVASQCTHAMLTTFLRYFPDLAKEYASISASTDFTSHHFRHTLNTLLDEGGLTDLLQTRWFGRANRHDTKAYQHTSREKKALLFREAIKDGQAGGLLARQVVNLPIDLQDAVLEARVQAVHDVGPGFCIHNFVQTPCERHLQCTAECKDYVWIKDDPDRIEELKRQWAMACISRDTAEKQSKSKKPKKSIDWLTHSDKKLRTLAQQLADNDIEPFDPYEYLGISHYGQEVS</sequence>
<dbReference type="SUPFAM" id="SSF56349">
    <property type="entry name" value="DNA breaking-rejoining enzymes"/>
    <property type="match status" value="1"/>
</dbReference>
<keyword evidence="3" id="KW-1185">Reference proteome</keyword>
<accession>A0A1U7J5H0</accession>
<organism evidence="2 3">
    <name type="scientific">Phormidium tenue NIES-30</name>
    <dbReference type="NCBI Taxonomy" id="549789"/>
    <lineage>
        <taxon>Bacteria</taxon>
        <taxon>Bacillati</taxon>
        <taxon>Cyanobacteriota</taxon>
        <taxon>Cyanophyceae</taxon>
        <taxon>Oscillatoriophycideae</taxon>
        <taxon>Oscillatoriales</taxon>
        <taxon>Oscillatoriaceae</taxon>
        <taxon>Phormidium</taxon>
    </lineage>
</organism>
<dbReference type="GO" id="GO:0003677">
    <property type="term" value="F:DNA binding"/>
    <property type="evidence" value="ECO:0007669"/>
    <property type="project" value="InterPro"/>
</dbReference>
<keyword evidence="1" id="KW-0233">DNA recombination</keyword>
<proteinExistence type="predicted"/>
<dbReference type="AlphaFoldDB" id="A0A1U7J5H0"/>
<dbReference type="GO" id="GO:0015074">
    <property type="term" value="P:DNA integration"/>
    <property type="evidence" value="ECO:0007669"/>
    <property type="project" value="InterPro"/>
</dbReference>
<name>A0A1U7J5H0_9CYAN</name>
<dbReference type="EMBL" id="MRCG01000007">
    <property type="protein sequence ID" value="OKH48006.1"/>
    <property type="molecule type" value="Genomic_DNA"/>
</dbReference>
<evidence type="ECO:0000313" key="3">
    <source>
        <dbReference type="Proteomes" id="UP000185557"/>
    </source>
</evidence>
<dbReference type="Proteomes" id="UP000185557">
    <property type="component" value="Unassembled WGS sequence"/>
</dbReference>